<dbReference type="InterPro" id="IPR036770">
    <property type="entry name" value="Ankyrin_rpt-contain_sf"/>
</dbReference>
<keyword evidence="1" id="KW-0677">Repeat</keyword>
<name>A0A397G0I8_ASPTH</name>
<dbReference type="RefSeq" id="XP_026609693.1">
    <property type="nucleotide sequence ID" value="XM_026755089.1"/>
</dbReference>
<organism evidence="4 5">
    <name type="scientific">Aspergillus thermomutatus</name>
    <name type="common">Neosartorya pseudofischeri</name>
    <dbReference type="NCBI Taxonomy" id="41047"/>
    <lineage>
        <taxon>Eukaryota</taxon>
        <taxon>Fungi</taxon>
        <taxon>Dikarya</taxon>
        <taxon>Ascomycota</taxon>
        <taxon>Pezizomycotina</taxon>
        <taxon>Eurotiomycetes</taxon>
        <taxon>Eurotiomycetidae</taxon>
        <taxon>Eurotiales</taxon>
        <taxon>Aspergillaceae</taxon>
        <taxon>Aspergillus</taxon>
        <taxon>Aspergillus subgen. Fumigati</taxon>
    </lineage>
</organism>
<evidence type="ECO:0000256" key="1">
    <source>
        <dbReference type="ARBA" id="ARBA00022737"/>
    </source>
</evidence>
<dbReference type="SMART" id="SM00248">
    <property type="entry name" value="ANK"/>
    <property type="match status" value="13"/>
</dbReference>
<dbReference type="Gene3D" id="1.25.40.20">
    <property type="entry name" value="Ankyrin repeat-containing domain"/>
    <property type="match status" value="5"/>
</dbReference>
<dbReference type="PANTHER" id="PTHR24198">
    <property type="entry name" value="ANKYRIN REPEAT AND PROTEIN KINASE DOMAIN-CONTAINING PROTEIN"/>
    <property type="match status" value="1"/>
</dbReference>
<dbReference type="Pfam" id="PF12796">
    <property type="entry name" value="Ank_2"/>
    <property type="match status" value="4"/>
</dbReference>
<gene>
    <name evidence="4" type="ORF">CDV56_101470</name>
</gene>
<reference evidence="4" key="1">
    <citation type="submission" date="2018-08" db="EMBL/GenBank/DDBJ databases">
        <title>Draft genome sequence of azole-resistant Aspergillus thermomutatus (Neosartorya pseudofischeri) strain HMR AF 39, isolated from a human nasal aspirate.</title>
        <authorList>
            <person name="Parent-Michaud M."/>
            <person name="Dufresne P.J."/>
            <person name="Fournier E."/>
            <person name="Martineau C."/>
            <person name="Moreira S."/>
            <person name="Perkins V."/>
            <person name="De Repentigny L."/>
            <person name="Dufresne S.F."/>
        </authorList>
    </citation>
    <scope>NUCLEOTIDE SEQUENCE [LARGE SCALE GENOMIC DNA]</scope>
    <source>
        <strain evidence="4">HMR AF 39</strain>
    </source>
</reference>
<feature type="repeat" description="ANK" evidence="3">
    <location>
        <begin position="504"/>
        <end position="536"/>
    </location>
</feature>
<keyword evidence="2 3" id="KW-0040">ANK repeat</keyword>
<dbReference type="Pfam" id="PF00023">
    <property type="entry name" value="Ank"/>
    <property type="match status" value="2"/>
</dbReference>
<dbReference type="AlphaFoldDB" id="A0A397G0I8"/>
<dbReference type="GeneID" id="38123444"/>
<dbReference type="STRING" id="41047.A0A397G0I8"/>
<accession>A0A397G0I8</accession>
<dbReference type="Proteomes" id="UP000215305">
    <property type="component" value="Unassembled WGS sequence"/>
</dbReference>
<sequence length="629" mass="68627">MKHALKGYLSCVVRGEAAKLLLEATTDFGYVRSLEASSVFEFVRKKQSALLESILCRDIDVHQRDIHGRTALFNAVLHKHISGVMLLLEFGADINAPDEHQITPCILPQNRDPKQSQTSLHVAISANSTKAVSLLIEHGANVNAIESGQETALQRSLSDRTEAGILKLLLDAGADFTAPNIHGIAPLKLVWMRRAKEKGRLLLNAIEARETASDLLESPTTLPHADIYAQYDLAHRLLAQGADVGKPERDTRRTALMEAAKQEQDSLFDLVLQKSLDVNALDPCGRTALSYAAEHGSEHKVRSLLKKNASAGIYRSGSPLTYAAKNHHLQVVLLLLRQTKGVDLADDSLRSAVTSAVTFGDTQLLELIHEKGNLDQRDWRYRDPVLHRTAQRGDLAGVKWLLNQSVSIDAAGNDRRTPLMLAVYSRNDAVVEQLLQHGARLDARDWNHATALHWALPHWTDPSLETPNSNAILRADRNSGRPVNSNIVKMLVEAGADLEAKNASDETPLTRAAINGSTSAVRLLLEKGANIESRDQSGFSPLLLAAWKGHTPVVCLLLEHCAGIGFANPDGDTALMLAARNGHHETILSLLARSTEINRVNHAHRTPLACASQLAGSYRSNSASLGRAK</sequence>
<dbReference type="OrthoDB" id="4772757at2759"/>
<feature type="repeat" description="ANK" evidence="3">
    <location>
        <begin position="537"/>
        <end position="569"/>
    </location>
</feature>
<dbReference type="PANTHER" id="PTHR24198:SF165">
    <property type="entry name" value="ANKYRIN REPEAT-CONTAINING PROTEIN-RELATED"/>
    <property type="match status" value="1"/>
</dbReference>
<feature type="repeat" description="ANK" evidence="3">
    <location>
        <begin position="115"/>
        <end position="147"/>
    </location>
</feature>
<evidence type="ECO:0000256" key="2">
    <source>
        <dbReference type="ARBA" id="ARBA00023043"/>
    </source>
</evidence>
<dbReference type="EMBL" id="NKHU02000443">
    <property type="protein sequence ID" value="RHZ43334.1"/>
    <property type="molecule type" value="Genomic_DNA"/>
</dbReference>
<feature type="repeat" description="ANK" evidence="3">
    <location>
        <begin position="67"/>
        <end position="99"/>
    </location>
</feature>
<evidence type="ECO:0000313" key="5">
    <source>
        <dbReference type="Proteomes" id="UP000215305"/>
    </source>
</evidence>
<dbReference type="VEuPathDB" id="FungiDB:CDV56_101470"/>
<dbReference type="PROSITE" id="PS50088">
    <property type="entry name" value="ANK_REPEAT"/>
    <property type="match status" value="6"/>
</dbReference>
<feature type="repeat" description="ANK" evidence="3">
    <location>
        <begin position="414"/>
        <end position="446"/>
    </location>
</feature>
<dbReference type="PROSITE" id="PS50297">
    <property type="entry name" value="ANK_REP_REGION"/>
    <property type="match status" value="5"/>
</dbReference>
<evidence type="ECO:0000256" key="3">
    <source>
        <dbReference type="PROSITE-ProRule" id="PRU00023"/>
    </source>
</evidence>
<dbReference type="SUPFAM" id="SSF48403">
    <property type="entry name" value="Ankyrin repeat"/>
    <property type="match status" value="2"/>
</dbReference>
<comment type="caution">
    <text evidence="4">The sequence shown here is derived from an EMBL/GenBank/DDBJ whole genome shotgun (WGS) entry which is preliminary data.</text>
</comment>
<keyword evidence="5" id="KW-1185">Reference proteome</keyword>
<feature type="repeat" description="ANK" evidence="3">
    <location>
        <begin position="570"/>
        <end position="602"/>
    </location>
</feature>
<protein>
    <submittedName>
        <fullName evidence="4">Uncharacterized protein</fullName>
    </submittedName>
</protein>
<evidence type="ECO:0000313" key="4">
    <source>
        <dbReference type="EMBL" id="RHZ43334.1"/>
    </source>
</evidence>
<dbReference type="PRINTS" id="PR01415">
    <property type="entry name" value="ANKYRIN"/>
</dbReference>
<dbReference type="InterPro" id="IPR002110">
    <property type="entry name" value="Ankyrin_rpt"/>
</dbReference>
<proteinExistence type="predicted"/>